<keyword evidence="4" id="KW-0636">Prenylation</keyword>
<organism evidence="7">
    <name type="scientific">Glycine soja</name>
    <name type="common">Wild soybean</name>
    <dbReference type="NCBI Taxonomy" id="3848"/>
    <lineage>
        <taxon>Eukaryota</taxon>
        <taxon>Viridiplantae</taxon>
        <taxon>Streptophyta</taxon>
        <taxon>Embryophyta</taxon>
        <taxon>Tracheophyta</taxon>
        <taxon>Spermatophyta</taxon>
        <taxon>Magnoliopsida</taxon>
        <taxon>eudicotyledons</taxon>
        <taxon>Gunneridae</taxon>
        <taxon>Pentapetalae</taxon>
        <taxon>rosids</taxon>
        <taxon>fabids</taxon>
        <taxon>Fabales</taxon>
        <taxon>Fabaceae</taxon>
        <taxon>Papilionoideae</taxon>
        <taxon>50 kb inversion clade</taxon>
        <taxon>NPAAA clade</taxon>
        <taxon>indigoferoid/millettioid clade</taxon>
        <taxon>Phaseoleae</taxon>
        <taxon>Glycine</taxon>
        <taxon>Glycine subgen. Soja</taxon>
    </lineage>
</organism>
<comment type="similarity">
    <text evidence="5">Belongs to the HIPP family.</text>
</comment>
<evidence type="ECO:0000259" key="6">
    <source>
        <dbReference type="PROSITE" id="PS50846"/>
    </source>
</evidence>
<dbReference type="SUPFAM" id="SSF55008">
    <property type="entry name" value="HMA, heavy metal-associated domain"/>
    <property type="match status" value="1"/>
</dbReference>
<keyword evidence="3" id="KW-0449">Lipoprotein</keyword>
<dbReference type="InterPro" id="IPR051863">
    <property type="entry name" value="HIPP"/>
</dbReference>
<dbReference type="AlphaFoldDB" id="A0A0B2PP19"/>
<protein>
    <recommendedName>
        <fullName evidence="6">HMA domain-containing protein</fullName>
    </recommendedName>
</protein>
<sequence length="123" mass="13888">MKEIVLKVELHDDRIKQKAMKTASSLSGVESVSVDLKDRKMIILGNIDPVSAVSKLRRCCHTEIVTVGPAKKEKEKEKVKPAEVPVPLHQAYPLIYYQMTPPPYPQIYYVKSYDENPCGCVIC</sequence>
<dbReference type="Gene3D" id="3.30.70.100">
    <property type="match status" value="1"/>
</dbReference>
<proteinExistence type="inferred from homology"/>
<name>A0A0B2PP19_GLYSO</name>
<dbReference type="EMBL" id="KN665325">
    <property type="protein sequence ID" value="KHN09292.1"/>
    <property type="molecule type" value="Genomic_DNA"/>
</dbReference>
<evidence type="ECO:0000256" key="4">
    <source>
        <dbReference type="ARBA" id="ARBA00023289"/>
    </source>
</evidence>
<dbReference type="PROSITE" id="PS50846">
    <property type="entry name" value="HMA_2"/>
    <property type="match status" value="1"/>
</dbReference>
<reference evidence="7" key="1">
    <citation type="submission" date="2014-07" db="EMBL/GenBank/DDBJ databases">
        <title>Identification of a novel salt tolerance gene in wild soybean by whole-genome sequencing.</title>
        <authorList>
            <person name="Lam H.-M."/>
            <person name="Qi X."/>
            <person name="Li M.-W."/>
            <person name="Liu X."/>
            <person name="Xie M."/>
            <person name="Ni M."/>
            <person name="Xu X."/>
        </authorList>
    </citation>
    <scope>NUCLEOTIDE SEQUENCE [LARGE SCALE GENOMIC DNA]</scope>
    <source>
        <tissue evidence="7">Root</tissue>
    </source>
</reference>
<dbReference type="Pfam" id="PF00403">
    <property type="entry name" value="HMA"/>
    <property type="match status" value="1"/>
</dbReference>
<evidence type="ECO:0000256" key="2">
    <source>
        <dbReference type="ARBA" id="ARBA00022723"/>
    </source>
</evidence>
<dbReference type="InterPro" id="IPR006121">
    <property type="entry name" value="HMA_dom"/>
</dbReference>
<dbReference type="PANTHER" id="PTHR45811:SF38">
    <property type="entry name" value="HEAVY METAL-ASSOCIATED DOMAIN PROTEIN"/>
    <property type="match status" value="1"/>
</dbReference>
<keyword evidence="2" id="KW-0479">Metal-binding</keyword>
<dbReference type="Proteomes" id="UP000053555">
    <property type="component" value="Unassembled WGS sequence"/>
</dbReference>
<keyword evidence="1" id="KW-0488">Methylation</keyword>
<gene>
    <name evidence="7" type="ORF">glysoja_029063</name>
</gene>
<dbReference type="SMR" id="A0A0B2PP19"/>
<dbReference type="InterPro" id="IPR036163">
    <property type="entry name" value="HMA_dom_sf"/>
</dbReference>
<evidence type="ECO:0000256" key="5">
    <source>
        <dbReference type="ARBA" id="ARBA00024045"/>
    </source>
</evidence>
<dbReference type="Gramene" id="XM_028349490.1">
    <property type="protein sequence ID" value="XP_028205291.1"/>
    <property type="gene ID" value="LOC114388942"/>
</dbReference>
<evidence type="ECO:0000256" key="1">
    <source>
        <dbReference type="ARBA" id="ARBA00022481"/>
    </source>
</evidence>
<evidence type="ECO:0000313" key="7">
    <source>
        <dbReference type="EMBL" id="KHN09292.1"/>
    </source>
</evidence>
<accession>A0A0B2PP19</accession>
<dbReference type="GO" id="GO:0046872">
    <property type="term" value="F:metal ion binding"/>
    <property type="evidence" value="ECO:0007669"/>
    <property type="project" value="UniProtKB-KW"/>
</dbReference>
<dbReference type="PANTHER" id="PTHR45811">
    <property type="entry name" value="COPPER TRANSPORT PROTEIN FAMILY-RELATED"/>
    <property type="match status" value="1"/>
</dbReference>
<feature type="domain" description="HMA" evidence="6">
    <location>
        <begin position="1"/>
        <end position="67"/>
    </location>
</feature>
<evidence type="ECO:0000256" key="3">
    <source>
        <dbReference type="ARBA" id="ARBA00023288"/>
    </source>
</evidence>